<protein>
    <submittedName>
        <fullName evidence="1">Uncharacterized protein</fullName>
    </submittedName>
</protein>
<organism evidence="1">
    <name type="scientific">Ignisphaera aggregans</name>
    <dbReference type="NCBI Taxonomy" id="334771"/>
    <lineage>
        <taxon>Archaea</taxon>
        <taxon>Thermoproteota</taxon>
        <taxon>Thermoprotei</taxon>
        <taxon>Desulfurococcales</taxon>
        <taxon>Desulfurococcaceae</taxon>
        <taxon>Ignisphaera</taxon>
    </lineage>
</organism>
<name>A0A7C2ZC25_9CREN</name>
<dbReference type="AlphaFoldDB" id="A0A7C2ZC25"/>
<dbReference type="EMBL" id="DSGT01000006">
    <property type="protein sequence ID" value="HEW52936.1"/>
    <property type="molecule type" value="Genomic_DNA"/>
</dbReference>
<proteinExistence type="predicted"/>
<gene>
    <name evidence="1" type="ORF">ENO77_02020</name>
</gene>
<sequence>MPELVIVVSDPRVKTPRVVPVRVVGIEDLEYSEKHKEQRALPNVKVNPRLLEILKPPLGIVVIRIWKKQSQQREGIPRS</sequence>
<accession>A0A7C2ZC25</accession>
<comment type="caution">
    <text evidence="1">The sequence shown here is derived from an EMBL/GenBank/DDBJ whole genome shotgun (WGS) entry which is preliminary data.</text>
</comment>
<evidence type="ECO:0000313" key="1">
    <source>
        <dbReference type="EMBL" id="HEW52936.1"/>
    </source>
</evidence>
<reference evidence="1" key="1">
    <citation type="journal article" date="2020" name="mSystems">
        <title>Genome- and Community-Level Interaction Insights into Carbon Utilization and Element Cycling Functions of Hydrothermarchaeota in Hydrothermal Sediment.</title>
        <authorList>
            <person name="Zhou Z."/>
            <person name="Liu Y."/>
            <person name="Xu W."/>
            <person name="Pan J."/>
            <person name="Luo Z.H."/>
            <person name="Li M."/>
        </authorList>
    </citation>
    <scope>NUCLEOTIDE SEQUENCE [LARGE SCALE GENOMIC DNA]</scope>
    <source>
        <strain evidence="1">SpSt-16</strain>
    </source>
</reference>